<dbReference type="PANTHER" id="PTHR21308">
    <property type="entry name" value="PHYTANOYL-COA ALPHA-HYDROXYLASE"/>
    <property type="match status" value="1"/>
</dbReference>
<dbReference type="EMBL" id="CP001157">
    <property type="protein sequence ID" value="ACO78797.1"/>
    <property type="molecule type" value="Genomic_DNA"/>
</dbReference>
<dbReference type="GeneID" id="88185767"/>
<gene>
    <name evidence="1" type="primary">phyH</name>
    <name evidence="1" type="ordered locus">Avin_26210</name>
</gene>
<dbReference type="GO" id="GO:0048244">
    <property type="term" value="F:phytanoyl-CoA dioxygenase activity"/>
    <property type="evidence" value="ECO:0007669"/>
    <property type="project" value="InterPro"/>
</dbReference>
<keyword evidence="2" id="KW-1185">Reference proteome</keyword>
<dbReference type="Gene3D" id="2.60.120.620">
    <property type="entry name" value="q2cbj1_9rhob like domain"/>
    <property type="match status" value="1"/>
</dbReference>
<name>C1DJM8_AZOVD</name>
<evidence type="ECO:0000313" key="2">
    <source>
        <dbReference type="Proteomes" id="UP000002424"/>
    </source>
</evidence>
<dbReference type="KEGG" id="avn:Avin_26210"/>
<keyword evidence="1" id="KW-0560">Oxidoreductase</keyword>
<reference evidence="1 2" key="1">
    <citation type="journal article" date="2009" name="J. Bacteriol.">
        <title>Genome sequence of Azotobacter vinelandii, an obligate aerobe specialized to support diverse anaerobic metabolic processes.</title>
        <authorList>
            <person name="Setubal J.C."/>
            <person name="dos Santos P."/>
            <person name="Goldman B.S."/>
            <person name="Ertesvag H."/>
            <person name="Espin G."/>
            <person name="Rubio L.M."/>
            <person name="Valla S."/>
            <person name="Almeida N.F."/>
            <person name="Balasubramanian D."/>
            <person name="Cromes L."/>
            <person name="Curatti L."/>
            <person name="Du Z."/>
            <person name="Godsy E."/>
            <person name="Goodner B."/>
            <person name="Hellner-Burris K."/>
            <person name="Hernandez J.A."/>
            <person name="Houmiel K."/>
            <person name="Imperial J."/>
            <person name="Kennedy C."/>
            <person name="Larson T.J."/>
            <person name="Latreille P."/>
            <person name="Ligon L.S."/>
            <person name="Lu J."/>
            <person name="Maerk M."/>
            <person name="Miller N.M."/>
            <person name="Norton S."/>
            <person name="O'Carroll I.P."/>
            <person name="Paulsen I."/>
            <person name="Raulfs E.C."/>
            <person name="Roemer R."/>
            <person name="Rosser J."/>
            <person name="Segura D."/>
            <person name="Slater S."/>
            <person name="Stricklin S.L."/>
            <person name="Studholme D.J."/>
            <person name="Sun J."/>
            <person name="Viana C.J."/>
            <person name="Wallin E."/>
            <person name="Wang B."/>
            <person name="Wheeler C."/>
            <person name="Zhu H."/>
            <person name="Dean D.R."/>
            <person name="Dixon R."/>
            <person name="Wood D."/>
        </authorList>
    </citation>
    <scope>NUCLEOTIDE SEQUENCE [LARGE SCALE GENOMIC DNA]</scope>
    <source>
        <strain evidence="2">DJ / ATCC BAA-1303</strain>
    </source>
</reference>
<dbReference type="InterPro" id="IPR008775">
    <property type="entry name" value="Phytyl_CoA_dOase-like"/>
</dbReference>
<proteinExistence type="predicted"/>
<dbReference type="eggNOG" id="COG5285">
    <property type="taxonomic scope" value="Bacteria"/>
</dbReference>
<dbReference type="InterPro" id="IPR047128">
    <property type="entry name" value="PhyH"/>
</dbReference>
<dbReference type="STRING" id="322710.Avin_26210"/>
<dbReference type="HOGENOM" id="CLU_063392_0_0_6"/>
<dbReference type="RefSeq" id="WP_012701188.1">
    <property type="nucleotide sequence ID" value="NC_012560.1"/>
</dbReference>
<dbReference type="GO" id="GO:0001561">
    <property type="term" value="P:fatty acid alpha-oxidation"/>
    <property type="evidence" value="ECO:0007669"/>
    <property type="project" value="InterPro"/>
</dbReference>
<dbReference type="OrthoDB" id="3562306at2"/>
<dbReference type="EnsemblBacteria" id="ACO78797">
    <property type="protein sequence ID" value="ACO78797"/>
    <property type="gene ID" value="Avin_26210"/>
</dbReference>
<sequence length="398" mass="44312">MSEIRPSDRLFVGPEAADIEEFAALCARETDPALYPHSSAVQKNVVIYDGQALLADLQRDKPAVQKEMHDLLRNGPGVLVVSGAYADLAVVDRHTEVFERIFEAEARQGIASDHFAKAGANGRIWNSLQKSAELSPESFIEYYANPLIGLVAEAWLGPHYQLTTQVNVVRPGGQAQQAHCDYHLGFQSVEEVARYPVPLHTLSKSLTLQCAVAHSDMPVETGPTLLLPFSQQYELGYLAWRRADFIDHFQRHAVQLPLSKGDIVFFNPGLFHAAGTNRTTDRQRIANLLQISVAFGKPMESVDRDAMSLALYPALSRIVAQKKLDEVNLRAVVAAVADGYSFPTNLDTDPPLQDLAPQTAQQFIWQALQEGYSFERFSEGVRDMQRRRQAKSFDKLSH</sequence>
<organism evidence="1 2">
    <name type="scientific">Azotobacter vinelandii (strain DJ / ATCC BAA-1303)</name>
    <dbReference type="NCBI Taxonomy" id="322710"/>
    <lineage>
        <taxon>Bacteria</taxon>
        <taxon>Pseudomonadati</taxon>
        <taxon>Pseudomonadota</taxon>
        <taxon>Gammaproteobacteria</taxon>
        <taxon>Pseudomonadales</taxon>
        <taxon>Pseudomonadaceae</taxon>
        <taxon>Azotobacter</taxon>
    </lineage>
</organism>
<evidence type="ECO:0000313" key="1">
    <source>
        <dbReference type="EMBL" id="ACO78797.1"/>
    </source>
</evidence>
<dbReference type="SUPFAM" id="SSF51197">
    <property type="entry name" value="Clavaminate synthase-like"/>
    <property type="match status" value="1"/>
</dbReference>
<dbReference type="Proteomes" id="UP000002424">
    <property type="component" value="Chromosome"/>
</dbReference>
<dbReference type="PANTHER" id="PTHR21308:SF8">
    <property type="entry name" value="PHYTANOYL-COA DIOXYGENASE FAMILY PROTEIN (AFU_ORTHOLOGUE AFUA_2G09620)"/>
    <property type="match status" value="1"/>
</dbReference>
<dbReference type="Pfam" id="PF05721">
    <property type="entry name" value="PhyH"/>
    <property type="match status" value="1"/>
</dbReference>
<dbReference type="AlphaFoldDB" id="C1DJM8"/>
<protein>
    <submittedName>
        <fullName evidence="1">Phytanoyl-CoA dioxygenase protein</fullName>
    </submittedName>
</protein>
<accession>C1DJM8</accession>
<keyword evidence="1" id="KW-0223">Dioxygenase</keyword>